<evidence type="ECO:0000313" key="1">
    <source>
        <dbReference type="EMBL" id="KAI5077799.1"/>
    </source>
</evidence>
<proteinExistence type="predicted"/>
<dbReference type="Proteomes" id="UP000886520">
    <property type="component" value="Chromosome 7"/>
</dbReference>
<dbReference type="AlphaFoldDB" id="A0A9D4ZJH0"/>
<accession>A0A9D4ZJH0</accession>
<organism evidence="1 2">
    <name type="scientific">Adiantum capillus-veneris</name>
    <name type="common">Maidenhair fern</name>
    <dbReference type="NCBI Taxonomy" id="13818"/>
    <lineage>
        <taxon>Eukaryota</taxon>
        <taxon>Viridiplantae</taxon>
        <taxon>Streptophyta</taxon>
        <taxon>Embryophyta</taxon>
        <taxon>Tracheophyta</taxon>
        <taxon>Polypodiopsida</taxon>
        <taxon>Polypodiidae</taxon>
        <taxon>Polypodiales</taxon>
        <taxon>Pteridineae</taxon>
        <taxon>Pteridaceae</taxon>
        <taxon>Vittarioideae</taxon>
        <taxon>Adiantum</taxon>
    </lineage>
</organism>
<dbReference type="EMBL" id="JABFUD020000007">
    <property type="protein sequence ID" value="KAI5077799.1"/>
    <property type="molecule type" value="Genomic_DNA"/>
</dbReference>
<keyword evidence="2" id="KW-1185">Reference proteome</keyword>
<protein>
    <submittedName>
        <fullName evidence="1">Uncharacterized protein</fullName>
    </submittedName>
</protein>
<sequence length="86" mass="9910">MEPCSYAAVRTCIVFWRLWKGLGPPIAVGSIKLSRHRLPLILSKDRLWVFGDCQHCLYLKMEVDANRFSLTVKCRPLGWHGVQRLA</sequence>
<comment type="caution">
    <text evidence="1">The sequence shown here is derived from an EMBL/GenBank/DDBJ whole genome shotgun (WGS) entry which is preliminary data.</text>
</comment>
<evidence type="ECO:0000313" key="2">
    <source>
        <dbReference type="Proteomes" id="UP000886520"/>
    </source>
</evidence>
<gene>
    <name evidence="1" type="ORF">GOP47_0007623</name>
</gene>
<reference evidence="1" key="1">
    <citation type="submission" date="2021-01" db="EMBL/GenBank/DDBJ databases">
        <title>Adiantum capillus-veneris genome.</title>
        <authorList>
            <person name="Fang Y."/>
            <person name="Liao Q."/>
        </authorList>
    </citation>
    <scope>NUCLEOTIDE SEQUENCE</scope>
    <source>
        <strain evidence="1">H3</strain>
        <tissue evidence="1">Leaf</tissue>
    </source>
</reference>
<name>A0A9D4ZJH0_ADICA</name>